<dbReference type="AlphaFoldDB" id="A0A2Y9TVP2"/>
<dbReference type="OrthoDB" id="7067993at2"/>
<accession>A0A2Y9TVP2</accession>
<dbReference type="EMBL" id="CP029185">
    <property type="protein sequence ID" value="AWH87682.1"/>
    <property type="molecule type" value="Genomic_DNA"/>
</dbReference>
<sequence length="81" mass="9349">MARSWNNDITAYVFETGESDVRLVGAFIETTIEKYGNGMLRYEDIMAIEGEPRCLMVQDVHRVVVLITELNELQKNPVRRC</sequence>
<dbReference type="Proteomes" id="UP000244908">
    <property type="component" value="Chromosome"/>
</dbReference>
<name>A0A2Y9TVP2_9GAMM</name>
<dbReference type="KEGG" id="lpv:HYN51_03340"/>
<gene>
    <name evidence="1" type="ORF">HYN51_03340</name>
</gene>
<protein>
    <submittedName>
        <fullName evidence="1">Uncharacterized protein</fullName>
    </submittedName>
</protein>
<organism evidence="1 2">
    <name type="scientific">Limnobaculum parvum</name>
    <dbReference type="NCBI Taxonomy" id="2172103"/>
    <lineage>
        <taxon>Bacteria</taxon>
        <taxon>Pseudomonadati</taxon>
        <taxon>Pseudomonadota</taxon>
        <taxon>Gammaproteobacteria</taxon>
        <taxon>Enterobacterales</taxon>
        <taxon>Budviciaceae</taxon>
        <taxon>Limnobaculum</taxon>
    </lineage>
</organism>
<proteinExistence type="predicted"/>
<dbReference type="RefSeq" id="WP_108899770.1">
    <property type="nucleotide sequence ID" value="NZ_CP029185.2"/>
</dbReference>
<keyword evidence="2" id="KW-1185">Reference proteome</keyword>
<evidence type="ECO:0000313" key="2">
    <source>
        <dbReference type="Proteomes" id="UP000244908"/>
    </source>
</evidence>
<reference evidence="1 2" key="1">
    <citation type="journal article" date="2019" name="Int. J. Syst. Evol. Microbiol.">
        <title>Limnobaculum parvum gen. nov., sp. nov., isolated from a freshwater lake.</title>
        <authorList>
            <person name="Baek C."/>
            <person name="Shin S.K."/>
            <person name="Yi H."/>
        </authorList>
    </citation>
    <scope>NUCLEOTIDE SEQUENCE [LARGE SCALE GENOMIC DNA]</scope>
    <source>
        <strain evidence="1 2">HYN0051</strain>
    </source>
</reference>
<evidence type="ECO:0000313" key="1">
    <source>
        <dbReference type="EMBL" id="AWH87682.1"/>
    </source>
</evidence>